<dbReference type="InterPro" id="IPR051199">
    <property type="entry name" value="LPS_LOS_Heptosyltrfase"/>
</dbReference>
<evidence type="ECO:0000313" key="3">
    <source>
        <dbReference type="EMBL" id="PQA96560.1"/>
    </source>
</evidence>
<keyword evidence="1" id="KW-0328">Glycosyltransferase</keyword>
<dbReference type="GO" id="GO:0005829">
    <property type="term" value="C:cytosol"/>
    <property type="evidence" value="ECO:0007669"/>
    <property type="project" value="TreeGrafter"/>
</dbReference>
<sequence>MKVSKKVNAARRSLMRGLTKNVGKSHSEGFVQKNIPIKKILISRPNHRLGNLLLLSPLVQEVIETFPDAKVDLFVKGGITPIIYKNYKNIDRIIQLPKKPFSSLFQYIKGWATLKSRKYDLVINASYGSSSGKLSTSMARSEYKIFGDTDEKLQSKFTDYRHAAKNSIYSFRDFVSHLDIDRSSSKIPDLDIKLSSDEKEEGRKKLHDIIKNDKKSICLFTNATGAKCYSEEWWNAFYEKLQTAFPNYNIVELLPVENISKINFRAPSFYSKDIREMGGFIANCSVFIAADNGVMHLASAVNTPTVGLFMMTEETVYKPYNEGSFSVDTNEKSTEEIINLLQKFL</sequence>
<accession>A0A1N7K132</accession>
<dbReference type="EMBL" id="MUGO01000003">
    <property type="protein sequence ID" value="PQA96560.1"/>
    <property type="molecule type" value="Genomic_DNA"/>
</dbReference>
<dbReference type="OrthoDB" id="9797795at2"/>
<keyword evidence="6" id="KW-1185">Reference proteome</keyword>
<proteinExistence type="predicted"/>
<dbReference type="Proteomes" id="UP000186246">
    <property type="component" value="Unassembled WGS sequence"/>
</dbReference>
<dbReference type="InterPro" id="IPR002201">
    <property type="entry name" value="Glyco_trans_9"/>
</dbReference>
<evidence type="ECO:0000256" key="2">
    <source>
        <dbReference type="ARBA" id="ARBA00022679"/>
    </source>
</evidence>
<evidence type="ECO:0000313" key="6">
    <source>
        <dbReference type="Proteomes" id="UP000238314"/>
    </source>
</evidence>
<dbReference type="SUPFAM" id="SSF53756">
    <property type="entry name" value="UDP-Glycosyltransferase/glycogen phosphorylase"/>
    <property type="match status" value="1"/>
</dbReference>
<name>A0A1N7K132_9FLAO</name>
<reference evidence="4" key="3">
    <citation type="submission" date="2017-01" db="EMBL/GenBank/DDBJ databases">
        <authorList>
            <person name="Mah S.A."/>
            <person name="Swanson W.J."/>
            <person name="Moy G.W."/>
            <person name="Vacquier V.D."/>
        </authorList>
    </citation>
    <scope>NUCLEOTIDE SEQUENCE [LARGE SCALE GENOMIC DNA]</scope>
    <source>
        <strain evidence="4">DSM 21068</strain>
    </source>
</reference>
<dbReference type="AlphaFoldDB" id="A0A1N7K132"/>
<dbReference type="Gene3D" id="3.40.50.2000">
    <property type="entry name" value="Glycogen Phosphorylase B"/>
    <property type="match status" value="2"/>
</dbReference>
<gene>
    <name evidence="3" type="ORF">B0A70_05455</name>
    <name evidence="4" type="ORF">SAMN05421796_101254</name>
</gene>
<dbReference type="EMBL" id="FTOJ01000001">
    <property type="protein sequence ID" value="SIS55251.1"/>
    <property type="molecule type" value="Genomic_DNA"/>
</dbReference>
<dbReference type="RefSeq" id="WP_076449038.1">
    <property type="nucleotide sequence ID" value="NZ_FTOJ01000001.1"/>
</dbReference>
<dbReference type="PANTHER" id="PTHR30160:SF7">
    <property type="entry name" value="ADP-HEPTOSE--LPS HEPTOSYLTRANSFERASE 2"/>
    <property type="match status" value="1"/>
</dbReference>
<dbReference type="Pfam" id="PF01075">
    <property type="entry name" value="Glyco_transf_9"/>
    <property type="match status" value="1"/>
</dbReference>
<reference evidence="3 6" key="1">
    <citation type="submission" date="2016-11" db="EMBL/GenBank/DDBJ databases">
        <title>Whole genomes of Flavobacteriaceae.</title>
        <authorList>
            <person name="Stine C."/>
            <person name="Li C."/>
            <person name="Tadesse D."/>
        </authorList>
    </citation>
    <scope>NUCLEOTIDE SEQUENCE [LARGE SCALE GENOMIC DNA]</scope>
    <source>
        <strain evidence="3 6">DSM 21068</strain>
    </source>
</reference>
<evidence type="ECO:0000256" key="1">
    <source>
        <dbReference type="ARBA" id="ARBA00022676"/>
    </source>
</evidence>
<dbReference type="GO" id="GO:0009244">
    <property type="term" value="P:lipopolysaccharide core region biosynthetic process"/>
    <property type="evidence" value="ECO:0007669"/>
    <property type="project" value="TreeGrafter"/>
</dbReference>
<dbReference type="STRING" id="551459.SAMN05421796_101254"/>
<organism evidence="4 5">
    <name type="scientific">Chryseobacterium piscicola</name>
    <dbReference type="NCBI Taxonomy" id="551459"/>
    <lineage>
        <taxon>Bacteria</taxon>
        <taxon>Pseudomonadati</taxon>
        <taxon>Bacteroidota</taxon>
        <taxon>Flavobacteriia</taxon>
        <taxon>Flavobacteriales</taxon>
        <taxon>Weeksellaceae</taxon>
        <taxon>Chryseobacterium group</taxon>
        <taxon>Chryseobacterium</taxon>
    </lineage>
</organism>
<dbReference type="Proteomes" id="UP000238314">
    <property type="component" value="Unassembled WGS sequence"/>
</dbReference>
<dbReference type="PANTHER" id="PTHR30160">
    <property type="entry name" value="TETRAACYLDISACCHARIDE 4'-KINASE-RELATED"/>
    <property type="match status" value="1"/>
</dbReference>
<evidence type="ECO:0000313" key="4">
    <source>
        <dbReference type="EMBL" id="SIS55251.1"/>
    </source>
</evidence>
<evidence type="ECO:0000313" key="5">
    <source>
        <dbReference type="Proteomes" id="UP000186246"/>
    </source>
</evidence>
<keyword evidence="2 4" id="KW-0808">Transferase</keyword>
<dbReference type="GO" id="GO:0008713">
    <property type="term" value="F:ADP-heptose-lipopolysaccharide heptosyltransferase activity"/>
    <property type="evidence" value="ECO:0007669"/>
    <property type="project" value="TreeGrafter"/>
</dbReference>
<protein>
    <submittedName>
        <fullName evidence="3">ADP-heptose--LPS heptosyltransferase</fullName>
    </submittedName>
    <submittedName>
        <fullName evidence="4">ADP-heptose:LPS heptosyltransferase</fullName>
    </submittedName>
</protein>
<reference evidence="5" key="2">
    <citation type="submission" date="2017-01" db="EMBL/GenBank/DDBJ databases">
        <authorList>
            <person name="Varghese N."/>
            <person name="Submissions S."/>
        </authorList>
    </citation>
    <scope>NUCLEOTIDE SEQUENCE [LARGE SCALE GENOMIC DNA]</scope>
    <source>
        <strain evidence="5">DSM 21068</strain>
    </source>
</reference>